<feature type="domain" description="SAM" evidence="11">
    <location>
        <begin position="611"/>
        <end position="674"/>
    </location>
</feature>
<evidence type="ECO:0000259" key="11">
    <source>
        <dbReference type="SMART" id="SM00454"/>
    </source>
</evidence>
<dbReference type="InterPro" id="IPR015327">
    <property type="entry name" value="PHAT_dom"/>
</dbReference>
<dbReference type="InterPro" id="IPR037093">
    <property type="entry name" value="PHAT_dom_sf"/>
</dbReference>
<dbReference type="GO" id="GO:0030371">
    <property type="term" value="F:translation repressor activity"/>
    <property type="evidence" value="ECO:0007669"/>
    <property type="project" value="InterPro"/>
</dbReference>
<dbReference type="Gene3D" id="1.25.40.170">
    <property type="entry name" value="Smaug, PHAT domain"/>
    <property type="match status" value="1"/>
</dbReference>
<dbReference type="InterPro" id="IPR001660">
    <property type="entry name" value="SAM"/>
</dbReference>
<organism evidence="12 13">
    <name type="scientific">Drosophila virilis</name>
    <name type="common">Fruit fly</name>
    <dbReference type="NCBI Taxonomy" id="7244"/>
    <lineage>
        <taxon>Eukaryota</taxon>
        <taxon>Metazoa</taxon>
        <taxon>Ecdysozoa</taxon>
        <taxon>Arthropoda</taxon>
        <taxon>Hexapoda</taxon>
        <taxon>Insecta</taxon>
        <taxon>Pterygota</taxon>
        <taxon>Neoptera</taxon>
        <taxon>Endopterygota</taxon>
        <taxon>Diptera</taxon>
        <taxon>Brachycera</taxon>
        <taxon>Muscomorpha</taxon>
        <taxon>Ephydroidea</taxon>
        <taxon>Drosophilidae</taxon>
        <taxon>Drosophila</taxon>
    </lineage>
</organism>
<evidence type="ECO:0000313" key="12">
    <source>
        <dbReference type="EMBL" id="EDW70207.2"/>
    </source>
</evidence>
<dbReference type="Pfam" id="PF00536">
    <property type="entry name" value="SAM_1"/>
    <property type="match status" value="1"/>
</dbReference>
<evidence type="ECO:0000256" key="9">
    <source>
        <dbReference type="ARBA" id="ARBA00022884"/>
    </source>
</evidence>
<name>B4LEV0_DROVI</name>
<dbReference type="InterPro" id="IPR050897">
    <property type="entry name" value="SMAUG/VTS1_RNA-bind"/>
</dbReference>
<feature type="compositionally biased region" description="Polar residues" evidence="10">
    <location>
        <begin position="865"/>
        <end position="882"/>
    </location>
</feature>
<feature type="region of interest" description="Disordered" evidence="10">
    <location>
        <begin position="844"/>
        <end position="904"/>
    </location>
</feature>
<feature type="region of interest" description="Disordered" evidence="10">
    <location>
        <begin position="950"/>
        <end position="985"/>
    </location>
</feature>
<dbReference type="GO" id="GO:0000932">
    <property type="term" value="C:P-body"/>
    <property type="evidence" value="ECO:0007669"/>
    <property type="project" value="TreeGrafter"/>
</dbReference>
<evidence type="ECO:0000313" key="13">
    <source>
        <dbReference type="Proteomes" id="UP000008792"/>
    </source>
</evidence>
<gene>
    <name evidence="12" type="primary">Dvir\GJ13679</name>
    <name evidence="12" type="ORF">Dvir_GJ13679</name>
</gene>
<comment type="similarity">
    <text evidence="2">Belongs to the SMAUG family.</text>
</comment>
<evidence type="ECO:0000256" key="8">
    <source>
        <dbReference type="ARBA" id="ARBA00022845"/>
    </source>
</evidence>
<dbReference type="InterPro" id="IPR037634">
    <property type="entry name" value="Smaug_SAM"/>
</dbReference>
<dbReference type="Proteomes" id="UP000008792">
    <property type="component" value="Unassembled WGS sequence"/>
</dbReference>
<dbReference type="OrthoDB" id="2155283at2759"/>
<dbReference type="InterPro" id="IPR058599">
    <property type="entry name" value="PHAT_Smg/ZCCHC2-like"/>
</dbReference>
<keyword evidence="4" id="KW-0217">Developmental protein</keyword>
<proteinExistence type="inferred from homology"/>
<keyword evidence="7" id="KW-0597">Phosphoprotein</keyword>
<dbReference type="InterPro" id="IPR016024">
    <property type="entry name" value="ARM-type_fold"/>
</dbReference>
<dbReference type="GO" id="GO:0000289">
    <property type="term" value="P:nuclear-transcribed mRNA poly(A) tail shortening"/>
    <property type="evidence" value="ECO:0007669"/>
    <property type="project" value="TreeGrafter"/>
</dbReference>
<protein>
    <recommendedName>
        <fullName evidence="3">Protein Smaug</fullName>
    </recommendedName>
</protein>
<keyword evidence="6" id="KW-0678">Repressor</keyword>
<dbReference type="EMBL" id="CH940647">
    <property type="protein sequence ID" value="EDW70207.2"/>
    <property type="molecule type" value="Genomic_DNA"/>
</dbReference>
<feature type="compositionally biased region" description="Low complexity" evidence="10">
    <location>
        <begin position="30"/>
        <end position="88"/>
    </location>
</feature>
<dbReference type="SMART" id="SM00454">
    <property type="entry name" value="SAM"/>
    <property type="match status" value="1"/>
</dbReference>
<accession>B4LEV0</accession>
<dbReference type="STRING" id="7244.B4LEV0"/>
<dbReference type="SUPFAM" id="SSF48371">
    <property type="entry name" value="ARM repeat"/>
    <property type="match status" value="1"/>
</dbReference>
<feature type="region of interest" description="Disordered" evidence="10">
    <location>
        <begin position="791"/>
        <end position="829"/>
    </location>
</feature>
<reference evidence="12" key="2">
    <citation type="journal article" date="2008" name="Bioinformatics">
        <title>Assembly reconciliation.</title>
        <authorList>
            <person name="Zimin A.V."/>
            <person name="Smith D.R."/>
            <person name="Sutton G."/>
            <person name="Yorke J.A."/>
        </authorList>
    </citation>
    <scope>NUCLEOTIDE SEQUENCE</scope>
    <source>
        <strain evidence="12">TSC#15010-1051.87</strain>
    </source>
</reference>
<sequence length="1009" mass="111476">MKYTTGPDNALPTGSSSSSSDSQNPLNELQSGVTSTQQQQQQQQLQEQQSVVTTSAGTTAAATSNPNPNPNTDNQADTNANGDAQQPATQAATNALFCEQVTTVTNLFEKWNDCERTVVMYALLKRLRYPSLKFLQYSIDNNLTQNLGTCQSTLSSVVIDINANNPAYLQNLLSAYKTCQSNDLVDGMSSSSSDKDSMHCYGSDFQITSSTNPTQCADERKLYARKEDILHEVLNMLPLLKPGNEEAKLSYMMLIPLAVKDTAQQLVPTELVQQIFSYMLIHPAIGSDDRRSLNVWLRHLEDHIQANKRSSYFVQPEQLQLQMTTGTTSDSSSSSSSSLGNLTRSVDWQTIAPPSRHHSKQLPRQPGEWRGSVSGSCGSINPLCDNLNGITLNELASSQNSLGLSLGSNSSLVNGVVAGAAAGSILGIGGNDDHDTSFSKNGTEILDFEPTHCDGVVNGSAETSGICSANISQQQTPSQAASILPQLLQPPPPPPPPQLPYASILMGYVGDQFGDVNRWSLDSKIAALKTRRSNSLTTQTISSCSSNSSNSSVITVNDNCSNSTENLAQFANKPRSFSLSIEHHRANSTLPNSTSDTRLDDFKPSYIKFQTRNVGMSGIGLWLKSLRLHKYIELFKNMTYEEMLQISEDFLQSVGVTKGASHKLALCIEKLKERSHILSKVEQELQTGQMKISTAIEELTNIVLTPMKPLESISEEENIGLRFLKVIDLVSNALQQDPYCAQDEETLGVFMWILDRSIHNEAFVNHANQLKELKFKLSKIKMSMVPKLHHVKTTGGTTSNMNKPRWNGKTRKCDPKNGSNDRINHRKNSNDMLNFSLNCLQHPLQHHQQQQQQPPPQQQFDYNGGYQTQQYKSSSYPSFMNNPQQHQQQPPKHHSQHAQQMQQILQQHAQHFPALPQQTPPPHHRRSLNNLIVVAGGPQQPQQLIFKPGQGVLTNSTNDNLQQQQQRKPSLNGLTGSNGVSTVEQQPKKTMAAVVMENLAKFDQHFTLF</sequence>
<dbReference type="PANTHER" id="PTHR12515">
    <property type="entry name" value="STERILE ALPHA MOTIF DOMAIN CONTAINING PROTEIN 4-RELATED"/>
    <property type="match status" value="1"/>
</dbReference>
<comment type="subcellular location">
    <subcellularLocation>
        <location evidence="1">Cytoplasm</location>
    </subcellularLocation>
</comment>
<dbReference type="FunCoup" id="B4LEV0">
    <property type="interactions" value="1060"/>
</dbReference>
<keyword evidence="5" id="KW-0963">Cytoplasm</keyword>
<evidence type="ECO:0000256" key="3">
    <source>
        <dbReference type="ARBA" id="ARBA00018651"/>
    </source>
</evidence>
<evidence type="ECO:0000256" key="4">
    <source>
        <dbReference type="ARBA" id="ARBA00022473"/>
    </source>
</evidence>
<feature type="region of interest" description="Disordered" evidence="10">
    <location>
        <begin position="354"/>
        <end position="373"/>
    </location>
</feature>
<keyword evidence="13" id="KW-1185">Reference proteome</keyword>
<evidence type="ECO:0000256" key="10">
    <source>
        <dbReference type="SAM" id="MobiDB-lite"/>
    </source>
</evidence>
<dbReference type="GO" id="GO:0003729">
    <property type="term" value="F:mRNA binding"/>
    <property type="evidence" value="ECO:0007669"/>
    <property type="project" value="TreeGrafter"/>
</dbReference>
<dbReference type="EMBL" id="CH940647">
    <property type="protein sequence ID" value="KRF84785.1"/>
    <property type="molecule type" value="Genomic_DNA"/>
</dbReference>
<evidence type="ECO:0000256" key="5">
    <source>
        <dbReference type="ARBA" id="ARBA00022490"/>
    </source>
</evidence>
<evidence type="ECO:0000256" key="1">
    <source>
        <dbReference type="ARBA" id="ARBA00004496"/>
    </source>
</evidence>
<dbReference type="Pfam" id="PF09246">
    <property type="entry name" value="PHAT"/>
    <property type="match status" value="1"/>
</dbReference>
<evidence type="ECO:0000256" key="7">
    <source>
        <dbReference type="ARBA" id="ARBA00022553"/>
    </source>
</evidence>
<reference evidence="12" key="3">
    <citation type="submission" date="2008-06" db="EMBL/GenBank/DDBJ databases">
        <authorList>
            <consortium name="FlyBase"/>
        </authorList>
    </citation>
    <scope>NUCLEOTIDE SEQUENCE</scope>
    <source>
        <strain evidence="12">TSC#15010-1051.87</strain>
    </source>
</reference>
<dbReference type="Pfam" id="PF26034">
    <property type="entry name" value="PHAT_SMAUG"/>
    <property type="match status" value="1"/>
</dbReference>
<dbReference type="InterPro" id="IPR013761">
    <property type="entry name" value="SAM/pointed_sf"/>
</dbReference>
<dbReference type="FunFam" id="1.10.150.50:FF:000076">
    <property type="entry name" value="Smg, isoform B"/>
    <property type="match status" value="1"/>
</dbReference>
<dbReference type="CDD" id="cd09557">
    <property type="entry name" value="SAM_Smaug"/>
    <property type="match status" value="1"/>
</dbReference>
<keyword evidence="9" id="KW-0694">RNA-binding</keyword>
<feature type="region of interest" description="Disordered" evidence="10">
    <location>
        <begin position="1"/>
        <end position="88"/>
    </location>
</feature>
<reference evidence="12 13" key="1">
    <citation type="journal article" date="2007" name="Nature">
        <title>Evolution of genes and genomes on the Drosophila phylogeny.</title>
        <authorList>
            <consortium name="Drosophila 12 Genomes Consortium"/>
            <person name="Clark A.G."/>
            <person name="Eisen M.B."/>
            <person name="Smith D.R."/>
            <person name="Bergman C.M."/>
            <person name="Oliver B."/>
            <person name="Markow T.A."/>
            <person name="Kaufman T.C."/>
            <person name="Kellis M."/>
            <person name="Gelbart W."/>
            <person name="Iyer V.N."/>
            <person name="Pollard D.A."/>
            <person name="Sackton T.B."/>
            <person name="Larracuente A.M."/>
            <person name="Singh N.D."/>
            <person name="Abad J.P."/>
            <person name="Abt D.N."/>
            <person name="Adryan B."/>
            <person name="Aguade M."/>
            <person name="Akashi H."/>
            <person name="Anderson W.W."/>
            <person name="Aquadro C.F."/>
            <person name="Ardell D.H."/>
            <person name="Arguello R."/>
            <person name="Artieri C.G."/>
            <person name="Barbash D.A."/>
            <person name="Barker D."/>
            <person name="Barsanti P."/>
            <person name="Batterham P."/>
            <person name="Batzoglou S."/>
            <person name="Begun D."/>
            <person name="Bhutkar A."/>
            <person name="Blanco E."/>
            <person name="Bosak S.A."/>
            <person name="Bradley R.K."/>
            <person name="Brand A.D."/>
            <person name="Brent M.R."/>
            <person name="Brooks A.N."/>
            <person name="Brown R.H."/>
            <person name="Butlin R.K."/>
            <person name="Caggese C."/>
            <person name="Calvi B.R."/>
            <person name="Bernardo de Carvalho A."/>
            <person name="Caspi A."/>
            <person name="Castrezana S."/>
            <person name="Celniker S.E."/>
            <person name="Chang J.L."/>
            <person name="Chapple C."/>
            <person name="Chatterji S."/>
            <person name="Chinwalla A."/>
            <person name="Civetta A."/>
            <person name="Clifton S.W."/>
            <person name="Comeron J.M."/>
            <person name="Costello J.C."/>
            <person name="Coyne J.A."/>
            <person name="Daub J."/>
            <person name="David R.G."/>
            <person name="Delcher A.L."/>
            <person name="Delehaunty K."/>
            <person name="Do C.B."/>
            <person name="Ebling H."/>
            <person name="Edwards K."/>
            <person name="Eickbush T."/>
            <person name="Evans J.D."/>
            <person name="Filipski A."/>
            <person name="Findeiss S."/>
            <person name="Freyhult E."/>
            <person name="Fulton L."/>
            <person name="Fulton R."/>
            <person name="Garcia A.C."/>
            <person name="Gardiner A."/>
            <person name="Garfield D.A."/>
            <person name="Garvin B.E."/>
            <person name="Gibson G."/>
            <person name="Gilbert D."/>
            <person name="Gnerre S."/>
            <person name="Godfrey J."/>
            <person name="Good R."/>
            <person name="Gotea V."/>
            <person name="Gravely B."/>
            <person name="Greenberg A.J."/>
            <person name="Griffiths-Jones S."/>
            <person name="Gross S."/>
            <person name="Guigo R."/>
            <person name="Gustafson E.A."/>
            <person name="Haerty W."/>
            <person name="Hahn M.W."/>
            <person name="Halligan D.L."/>
            <person name="Halpern A.L."/>
            <person name="Halter G.M."/>
            <person name="Han M.V."/>
            <person name="Heger A."/>
            <person name="Hillier L."/>
            <person name="Hinrichs A.S."/>
            <person name="Holmes I."/>
            <person name="Hoskins R.A."/>
            <person name="Hubisz M.J."/>
            <person name="Hultmark D."/>
            <person name="Huntley M.A."/>
            <person name="Jaffe D.B."/>
            <person name="Jagadeeshan S."/>
            <person name="Jeck W.R."/>
            <person name="Johnson J."/>
            <person name="Jones C.D."/>
            <person name="Jordan W.C."/>
            <person name="Karpen G.H."/>
            <person name="Kataoka E."/>
            <person name="Keightley P.D."/>
            <person name="Kheradpour P."/>
            <person name="Kirkness E.F."/>
            <person name="Koerich L.B."/>
            <person name="Kristiansen K."/>
            <person name="Kudrna D."/>
            <person name="Kulathinal R.J."/>
            <person name="Kumar S."/>
            <person name="Kwok R."/>
            <person name="Lander E."/>
            <person name="Langley C.H."/>
            <person name="Lapoint R."/>
            <person name="Lazzaro B.P."/>
            <person name="Lee S.J."/>
            <person name="Levesque L."/>
            <person name="Li R."/>
            <person name="Lin C.F."/>
            <person name="Lin M.F."/>
            <person name="Lindblad-Toh K."/>
            <person name="Llopart A."/>
            <person name="Long M."/>
            <person name="Low L."/>
            <person name="Lozovsky E."/>
            <person name="Lu J."/>
            <person name="Luo M."/>
            <person name="Machado C.A."/>
            <person name="Makalowski W."/>
            <person name="Marzo M."/>
            <person name="Matsuda M."/>
            <person name="Matzkin L."/>
            <person name="McAllister B."/>
            <person name="McBride C.S."/>
            <person name="McKernan B."/>
            <person name="McKernan K."/>
            <person name="Mendez-Lago M."/>
            <person name="Minx P."/>
            <person name="Mollenhauer M.U."/>
            <person name="Montooth K."/>
            <person name="Mount S.M."/>
            <person name="Mu X."/>
            <person name="Myers E."/>
            <person name="Negre B."/>
            <person name="Newfeld S."/>
            <person name="Nielsen R."/>
            <person name="Noor M.A."/>
            <person name="O'Grady P."/>
            <person name="Pachter L."/>
            <person name="Papaceit M."/>
            <person name="Parisi M.J."/>
            <person name="Parisi M."/>
            <person name="Parts L."/>
            <person name="Pedersen J.S."/>
            <person name="Pesole G."/>
            <person name="Phillippy A.M."/>
            <person name="Ponting C.P."/>
            <person name="Pop M."/>
            <person name="Porcelli D."/>
            <person name="Powell J.R."/>
            <person name="Prohaska S."/>
            <person name="Pruitt K."/>
            <person name="Puig M."/>
            <person name="Quesneville H."/>
            <person name="Ram K.R."/>
            <person name="Rand D."/>
            <person name="Rasmussen M.D."/>
            <person name="Reed L.K."/>
            <person name="Reenan R."/>
            <person name="Reily A."/>
            <person name="Remington K.A."/>
            <person name="Rieger T.T."/>
            <person name="Ritchie M.G."/>
            <person name="Robin C."/>
            <person name="Rogers Y.H."/>
            <person name="Rohde C."/>
            <person name="Rozas J."/>
            <person name="Rubenfield M.J."/>
            <person name="Ruiz A."/>
            <person name="Russo S."/>
            <person name="Salzberg S.L."/>
            <person name="Sanchez-Gracia A."/>
            <person name="Saranga D.J."/>
            <person name="Sato H."/>
            <person name="Schaeffer S.W."/>
            <person name="Schatz M.C."/>
            <person name="Schlenke T."/>
            <person name="Schwartz R."/>
            <person name="Segarra C."/>
            <person name="Singh R.S."/>
            <person name="Sirot L."/>
            <person name="Sirota M."/>
            <person name="Sisneros N.B."/>
            <person name="Smith C.D."/>
            <person name="Smith T.F."/>
            <person name="Spieth J."/>
            <person name="Stage D.E."/>
            <person name="Stark A."/>
            <person name="Stephan W."/>
            <person name="Strausberg R.L."/>
            <person name="Strempel S."/>
            <person name="Sturgill D."/>
            <person name="Sutton G."/>
            <person name="Sutton G.G."/>
            <person name="Tao W."/>
            <person name="Teichmann S."/>
            <person name="Tobari Y.N."/>
            <person name="Tomimura Y."/>
            <person name="Tsolas J.M."/>
            <person name="Valente V.L."/>
            <person name="Venter E."/>
            <person name="Venter J.C."/>
            <person name="Vicario S."/>
            <person name="Vieira F.G."/>
            <person name="Vilella A.J."/>
            <person name="Villasante A."/>
            <person name="Walenz B."/>
            <person name="Wang J."/>
            <person name="Wasserman M."/>
            <person name="Watts T."/>
            <person name="Wilson D."/>
            <person name="Wilson R.K."/>
            <person name="Wing R.A."/>
            <person name="Wolfner M.F."/>
            <person name="Wong A."/>
            <person name="Wong G.K."/>
            <person name="Wu C.I."/>
            <person name="Wu G."/>
            <person name="Yamamoto D."/>
            <person name="Yang H.P."/>
            <person name="Yang S.P."/>
            <person name="Yorke J.A."/>
            <person name="Yoshida K."/>
            <person name="Zdobnov E."/>
            <person name="Zhang P."/>
            <person name="Zhang Y."/>
            <person name="Zimin A.V."/>
            <person name="Baldwin J."/>
            <person name="Abdouelleil A."/>
            <person name="Abdulkadir J."/>
            <person name="Abebe A."/>
            <person name="Abera B."/>
            <person name="Abreu J."/>
            <person name="Acer S.C."/>
            <person name="Aftuck L."/>
            <person name="Alexander A."/>
            <person name="An P."/>
            <person name="Anderson E."/>
            <person name="Anderson S."/>
            <person name="Arachi H."/>
            <person name="Azer M."/>
            <person name="Bachantsang P."/>
            <person name="Barry A."/>
            <person name="Bayul T."/>
            <person name="Berlin A."/>
            <person name="Bessette D."/>
            <person name="Bloom T."/>
            <person name="Blye J."/>
            <person name="Boguslavskiy L."/>
            <person name="Bonnet C."/>
            <person name="Boukhgalter B."/>
            <person name="Bourzgui I."/>
            <person name="Brown A."/>
            <person name="Cahill P."/>
            <person name="Channer S."/>
            <person name="Cheshatsang Y."/>
            <person name="Chuda L."/>
            <person name="Citroen M."/>
            <person name="Collymore A."/>
            <person name="Cooke P."/>
            <person name="Costello M."/>
            <person name="D'Aco K."/>
            <person name="Daza R."/>
            <person name="De Haan G."/>
            <person name="DeGray S."/>
            <person name="DeMaso C."/>
            <person name="Dhargay N."/>
            <person name="Dooley K."/>
            <person name="Dooley E."/>
            <person name="Doricent M."/>
            <person name="Dorje P."/>
            <person name="Dorjee K."/>
            <person name="Dupes A."/>
            <person name="Elong R."/>
            <person name="Falk J."/>
            <person name="Farina A."/>
            <person name="Faro S."/>
            <person name="Ferguson D."/>
            <person name="Fisher S."/>
            <person name="Foley C.D."/>
            <person name="Franke A."/>
            <person name="Friedrich D."/>
            <person name="Gadbois L."/>
            <person name="Gearin G."/>
            <person name="Gearin C.R."/>
            <person name="Giannoukos G."/>
            <person name="Goode T."/>
            <person name="Graham J."/>
            <person name="Grandbois E."/>
            <person name="Grewal S."/>
            <person name="Gyaltsen K."/>
            <person name="Hafez N."/>
            <person name="Hagos B."/>
            <person name="Hall J."/>
            <person name="Henson C."/>
            <person name="Hollinger A."/>
            <person name="Honan T."/>
            <person name="Huard M.D."/>
            <person name="Hughes L."/>
            <person name="Hurhula B."/>
            <person name="Husby M.E."/>
            <person name="Kamat A."/>
            <person name="Kanga B."/>
            <person name="Kashin S."/>
            <person name="Khazanovich D."/>
            <person name="Kisner P."/>
            <person name="Lance K."/>
            <person name="Lara M."/>
            <person name="Lee W."/>
            <person name="Lennon N."/>
            <person name="Letendre F."/>
            <person name="LeVine R."/>
            <person name="Lipovsky A."/>
            <person name="Liu X."/>
            <person name="Liu J."/>
            <person name="Liu S."/>
            <person name="Lokyitsang T."/>
            <person name="Lokyitsang Y."/>
            <person name="Lubonja R."/>
            <person name="Lui A."/>
            <person name="MacDonald P."/>
            <person name="Magnisalis V."/>
            <person name="Maru K."/>
            <person name="Matthews C."/>
            <person name="McCusker W."/>
            <person name="McDonough S."/>
            <person name="Mehta T."/>
            <person name="Meldrim J."/>
            <person name="Meneus L."/>
            <person name="Mihai O."/>
            <person name="Mihalev A."/>
            <person name="Mihova T."/>
            <person name="Mittelman R."/>
            <person name="Mlenga V."/>
            <person name="Montmayeur A."/>
            <person name="Mulrain L."/>
            <person name="Navidi A."/>
            <person name="Naylor J."/>
            <person name="Negash T."/>
            <person name="Nguyen T."/>
            <person name="Nguyen N."/>
            <person name="Nicol R."/>
            <person name="Norbu C."/>
            <person name="Norbu N."/>
            <person name="Novod N."/>
            <person name="O'Neill B."/>
            <person name="Osman S."/>
            <person name="Markiewicz E."/>
            <person name="Oyono O.L."/>
            <person name="Patti C."/>
            <person name="Phunkhang P."/>
            <person name="Pierre F."/>
            <person name="Priest M."/>
            <person name="Raghuraman S."/>
            <person name="Rege F."/>
            <person name="Reyes R."/>
            <person name="Rise C."/>
            <person name="Rogov P."/>
            <person name="Ross K."/>
            <person name="Ryan E."/>
            <person name="Settipalli S."/>
            <person name="Shea T."/>
            <person name="Sherpa N."/>
            <person name="Shi L."/>
            <person name="Shih D."/>
            <person name="Sparrow T."/>
            <person name="Spaulding J."/>
            <person name="Stalker J."/>
            <person name="Stange-Thomann N."/>
            <person name="Stavropoulos S."/>
            <person name="Stone C."/>
            <person name="Strader C."/>
            <person name="Tesfaye S."/>
            <person name="Thomson T."/>
            <person name="Thoulutsang Y."/>
            <person name="Thoulutsang D."/>
            <person name="Topham K."/>
            <person name="Topping I."/>
            <person name="Tsamla T."/>
            <person name="Vassiliev H."/>
            <person name="Vo A."/>
            <person name="Wangchuk T."/>
            <person name="Wangdi T."/>
            <person name="Weiand M."/>
            <person name="Wilkinson J."/>
            <person name="Wilson A."/>
            <person name="Yadav S."/>
            <person name="Young G."/>
            <person name="Yu Q."/>
            <person name="Zembek L."/>
            <person name="Zhong D."/>
            <person name="Zimmer A."/>
            <person name="Zwirko Z."/>
            <person name="Jaffe D.B."/>
            <person name="Alvarez P."/>
            <person name="Brockman W."/>
            <person name="Butler J."/>
            <person name="Chin C."/>
            <person name="Gnerre S."/>
            <person name="Grabherr M."/>
            <person name="Kleber M."/>
            <person name="Mauceli E."/>
            <person name="MacCallum I."/>
        </authorList>
    </citation>
    <scope>NUCLEOTIDE SEQUENCE [LARGE SCALE GENOMIC DNA]</scope>
    <source>
        <strain evidence="12">TSC#15010-1051.87</strain>
        <strain evidence="13">Tucson 15010-1051.87</strain>
    </source>
</reference>
<dbReference type="SUPFAM" id="SSF47769">
    <property type="entry name" value="SAM/Pointed domain"/>
    <property type="match status" value="1"/>
</dbReference>
<dbReference type="HOGENOM" id="CLU_003304_0_0_1"/>
<dbReference type="InParanoid" id="B4LEV0"/>
<feature type="compositionally biased region" description="Polar residues" evidence="10">
    <location>
        <begin position="952"/>
        <end position="985"/>
    </location>
</feature>
<dbReference type="Gene3D" id="1.10.150.50">
    <property type="entry name" value="Transcription Factor, Ets-1"/>
    <property type="match status" value="1"/>
</dbReference>
<dbReference type="GO" id="GO:0006355">
    <property type="term" value="P:regulation of DNA-templated transcription"/>
    <property type="evidence" value="ECO:0007669"/>
    <property type="project" value="InterPro"/>
</dbReference>
<evidence type="ECO:0000256" key="6">
    <source>
        <dbReference type="ARBA" id="ARBA00022491"/>
    </source>
</evidence>
<keyword evidence="8" id="KW-0810">Translation regulation</keyword>
<dbReference type="AlphaFoldDB" id="B4LEV0"/>
<dbReference type="PANTHER" id="PTHR12515:SF5">
    <property type="entry name" value="PROTEIN SMAUG"/>
    <property type="match status" value="1"/>
</dbReference>
<dbReference type="eggNOG" id="KOG3791">
    <property type="taxonomic scope" value="Eukaryota"/>
</dbReference>
<evidence type="ECO:0000256" key="2">
    <source>
        <dbReference type="ARBA" id="ARBA00008232"/>
    </source>
</evidence>
<dbReference type="KEGG" id="dvi:6624139"/>